<keyword evidence="2" id="KW-0472">Membrane</keyword>
<reference evidence="3" key="1">
    <citation type="journal article" date="2021" name="Nat. Commun.">
        <title>Genetic determinants of endophytism in the Arabidopsis root mycobiome.</title>
        <authorList>
            <person name="Mesny F."/>
            <person name="Miyauchi S."/>
            <person name="Thiergart T."/>
            <person name="Pickel B."/>
            <person name="Atanasova L."/>
            <person name="Karlsson M."/>
            <person name="Huettel B."/>
            <person name="Barry K.W."/>
            <person name="Haridas S."/>
            <person name="Chen C."/>
            <person name="Bauer D."/>
            <person name="Andreopoulos W."/>
            <person name="Pangilinan J."/>
            <person name="LaButti K."/>
            <person name="Riley R."/>
            <person name="Lipzen A."/>
            <person name="Clum A."/>
            <person name="Drula E."/>
            <person name="Henrissat B."/>
            <person name="Kohler A."/>
            <person name="Grigoriev I.V."/>
            <person name="Martin F.M."/>
            <person name="Hacquard S."/>
        </authorList>
    </citation>
    <scope>NUCLEOTIDE SEQUENCE</scope>
    <source>
        <strain evidence="3">MPI-CAGE-AT-0021</strain>
    </source>
</reference>
<accession>A0A9P9FDW0</accession>
<name>A0A9P9FDW0_9HYPO</name>
<feature type="compositionally biased region" description="Polar residues" evidence="1">
    <location>
        <begin position="59"/>
        <end position="72"/>
    </location>
</feature>
<dbReference type="Proteomes" id="UP000717696">
    <property type="component" value="Unassembled WGS sequence"/>
</dbReference>
<sequence length="88" mass="9788">MVRNPSGWVRALQWNLVILSQTGLASLAVSLCGVPFLWPLALPTFPQHEQYAIVMKGQPPTTSLGRWNQGTTWREEDLTSSPSPKGRE</sequence>
<keyword evidence="4" id="KW-1185">Reference proteome</keyword>
<comment type="caution">
    <text evidence="3">The sequence shown here is derived from an EMBL/GenBank/DDBJ whole genome shotgun (WGS) entry which is preliminary data.</text>
</comment>
<dbReference type="AlphaFoldDB" id="A0A9P9FDW0"/>
<evidence type="ECO:0000256" key="2">
    <source>
        <dbReference type="SAM" id="Phobius"/>
    </source>
</evidence>
<gene>
    <name evidence="3" type="ORF">B0J13DRAFT_540197</name>
</gene>
<protein>
    <submittedName>
        <fullName evidence="3">Uncharacterized protein</fullName>
    </submittedName>
</protein>
<evidence type="ECO:0000256" key="1">
    <source>
        <dbReference type="SAM" id="MobiDB-lite"/>
    </source>
</evidence>
<feature type="compositionally biased region" description="Polar residues" evidence="1">
    <location>
        <begin position="79"/>
        <end position="88"/>
    </location>
</feature>
<keyword evidence="2" id="KW-1133">Transmembrane helix</keyword>
<proteinExistence type="predicted"/>
<keyword evidence="2" id="KW-0812">Transmembrane</keyword>
<evidence type="ECO:0000313" key="3">
    <source>
        <dbReference type="EMBL" id="KAH7160017.1"/>
    </source>
</evidence>
<dbReference type="EMBL" id="JAGMUU010000002">
    <property type="protein sequence ID" value="KAH7160017.1"/>
    <property type="molecule type" value="Genomic_DNA"/>
</dbReference>
<feature type="transmembrane region" description="Helical" evidence="2">
    <location>
        <begin position="12"/>
        <end position="38"/>
    </location>
</feature>
<organism evidence="3 4">
    <name type="scientific">Dactylonectria estremocensis</name>
    <dbReference type="NCBI Taxonomy" id="1079267"/>
    <lineage>
        <taxon>Eukaryota</taxon>
        <taxon>Fungi</taxon>
        <taxon>Dikarya</taxon>
        <taxon>Ascomycota</taxon>
        <taxon>Pezizomycotina</taxon>
        <taxon>Sordariomycetes</taxon>
        <taxon>Hypocreomycetidae</taxon>
        <taxon>Hypocreales</taxon>
        <taxon>Nectriaceae</taxon>
        <taxon>Dactylonectria</taxon>
    </lineage>
</organism>
<evidence type="ECO:0000313" key="4">
    <source>
        <dbReference type="Proteomes" id="UP000717696"/>
    </source>
</evidence>
<feature type="region of interest" description="Disordered" evidence="1">
    <location>
        <begin position="58"/>
        <end position="88"/>
    </location>
</feature>